<dbReference type="PIRSF" id="PIRSF036603">
    <property type="entry name" value="DPol_eta"/>
    <property type="match status" value="1"/>
</dbReference>
<feature type="domain" description="UBZ3-type" evidence="12">
    <location>
        <begin position="622"/>
        <end position="656"/>
    </location>
</feature>
<evidence type="ECO:0000259" key="12">
    <source>
        <dbReference type="PROSITE" id="PS51907"/>
    </source>
</evidence>
<keyword evidence="2" id="KW-0808">Transferase</keyword>
<keyword evidence="5" id="KW-0863">Zinc-finger</keyword>
<dbReference type="SUPFAM" id="SSF100879">
    <property type="entry name" value="Lesion bypass DNA polymerase (Y-family), little finger domain"/>
    <property type="match status" value="1"/>
</dbReference>
<dbReference type="Gene3D" id="3.30.70.270">
    <property type="match status" value="1"/>
</dbReference>
<dbReference type="InterPro" id="IPR036775">
    <property type="entry name" value="DNA_pol_Y-fam_lit_finger_sf"/>
</dbReference>
<feature type="region of interest" description="Disordered" evidence="10">
    <location>
        <begin position="543"/>
        <end position="621"/>
    </location>
</feature>
<evidence type="ECO:0000256" key="6">
    <source>
        <dbReference type="ARBA" id="ARBA00022833"/>
    </source>
</evidence>
<dbReference type="Pfam" id="PF21704">
    <property type="entry name" value="POLH-Rev1_HhH"/>
    <property type="match status" value="1"/>
</dbReference>
<dbReference type="PROSITE" id="PS50173">
    <property type="entry name" value="UMUC"/>
    <property type="match status" value="1"/>
</dbReference>
<dbReference type="GO" id="GO:0008270">
    <property type="term" value="F:zinc ion binding"/>
    <property type="evidence" value="ECO:0007669"/>
    <property type="project" value="UniProtKB-KW"/>
</dbReference>
<dbReference type="GO" id="GO:0005634">
    <property type="term" value="C:nucleus"/>
    <property type="evidence" value="ECO:0007669"/>
    <property type="project" value="UniProtKB-SubCell"/>
</dbReference>
<feature type="compositionally biased region" description="Polar residues" evidence="10">
    <location>
        <begin position="586"/>
        <end position="597"/>
    </location>
</feature>
<dbReference type="InterPro" id="IPR043502">
    <property type="entry name" value="DNA/RNA_pol_sf"/>
</dbReference>
<reference evidence="13" key="1">
    <citation type="journal article" date="2020" name="Stud. Mycol.">
        <title>101 Dothideomycetes genomes: a test case for predicting lifestyles and emergence of pathogens.</title>
        <authorList>
            <person name="Haridas S."/>
            <person name="Albert R."/>
            <person name="Binder M."/>
            <person name="Bloem J."/>
            <person name="Labutti K."/>
            <person name="Salamov A."/>
            <person name="Andreopoulos B."/>
            <person name="Baker S."/>
            <person name="Barry K."/>
            <person name="Bills G."/>
            <person name="Bluhm B."/>
            <person name="Cannon C."/>
            <person name="Castanera R."/>
            <person name="Culley D."/>
            <person name="Daum C."/>
            <person name="Ezra D."/>
            <person name="Gonzalez J."/>
            <person name="Henrissat B."/>
            <person name="Kuo A."/>
            <person name="Liang C."/>
            <person name="Lipzen A."/>
            <person name="Lutzoni F."/>
            <person name="Magnuson J."/>
            <person name="Mondo S."/>
            <person name="Nolan M."/>
            <person name="Ohm R."/>
            <person name="Pangilinan J."/>
            <person name="Park H.-J."/>
            <person name="Ramirez L."/>
            <person name="Alfaro M."/>
            <person name="Sun H."/>
            <person name="Tritt A."/>
            <person name="Yoshinaga Y."/>
            <person name="Zwiers L.-H."/>
            <person name="Turgeon B."/>
            <person name="Goodwin S."/>
            <person name="Spatafora J."/>
            <person name="Crous P."/>
            <person name="Grigoriev I."/>
        </authorList>
    </citation>
    <scope>NUCLEOTIDE SEQUENCE</scope>
    <source>
        <strain evidence="13">CBS 690.94</strain>
    </source>
</reference>
<comment type="subcellular location">
    <subcellularLocation>
        <location evidence="1">Nucleus</location>
    </subcellularLocation>
</comment>
<evidence type="ECO:0000256" key="5">
    <source>
        <dbReference type="ARBA" id="ARBA00022771"/>
    </source>
</evidence>
<name>A0A9P4P8G1_9PLEO</name>
<dbReference type="PANTHER" id="PTHR45873">
    <property type="entry name" value="DNA POLYMERASE ETA"/>
    <property type="match status" value="1"/>
</dbReference>
<dbReference type="GO" id="GO:0070987">
    <property type="term" value="P:error-free translesion synthesis"/>
    <property type="evidence" value="ECO:0007669"/>
    <property type="project" value="UniProtKB-ARBA"/>
</dbReference>
<dbReference type="GO" id="GO:0006281">
    <property type="term" value="P:DNA repair"/>
    <property type="evidence" value="ECO:0007669"/>
    <property type="project" value="UniProtKB-KW"/>
</dbReference>
<accession>A0A9P4P8G1</accession>
<evidence type="ECO:0000256" key="2">
    <source>
        <dbReference type="ARBA" id="ARBA00022679"/>
    </source>
</evidence>
<evidence type="ECO:0000256" key="4">
    <source>
        <dbReference type="ARBA" id="ARBA00022763"/>
    </source>
</evidence>
<dbReference type="InterPro" id="IPR017961">
    <property type="entry name" value="DNA_pol_Y-fam_little_finger"/>
</dbReference>
<sequence>MSSPAPAFASSPSLSITSPRRIPKSRFTFKQLQQLKSYSTQTPLRVIAHVDLDAFYAQCETVRLGLDPSKPLAVQQWQGLIAINYPARAFGLSRHVTSAEALKVCPELILQHVATWKEGEETWAYSPDAFKEIATRKVSLDPYRQESRKILACIKGALPRDLQRVEKASIDEVFMDLSAHVHSVLLERYPELRGPPPYDDPSEYLPKVPTTVLDWKADALVETGEEHGEDRDPDWDDVVMVLASEIVRDVRQAVYGTLGYTCSGGVAKNKMLSKLGSGYKKPNQQTVIRNRAIGHFLGDMKFTKIRMLGGKLGDEVVAMFGTDKVKELLEQPLDQLKRLGDDTGSWLYNIIRGEDHSEVNPRTQIKSMLSAKSFRPAINSFEQGVRWLRIFVADIFSRCVEEGVLENKRRPRTINLHHRQGAQTRSRQSPIPQGKPLSEAVLFDLAKNLLAQVVVDGRAWPCANLSLSVGGFEDGVANNKGIGGFLVRGEEAKAMMSSGRSTMSGGEPPAKRRRTKGNIKNFFGPPSDKKRDFDAARAVLMARQESTREEDTYDVEEDDADEFGAPPLEESEERPTTPISERDLYISNTPPSAQPQTHGDPEAYVQKHSKPDPPRPSKVHQESLDTFFCGKCNMRLPVSEKAEHDDYHFAMELSKEMKAEERTVPDMMAAAKHTPTSKPSRGRGRPPGGRSVEKGQAKLAFGRPT</sequence>
<evidence type="ECO:0000256" key="10">
    <source>
        <dbReference type="SAM" id="MobiDB-lite"/>
    </source>
</evidence>
<feature type="region of interest" description="Disordered" evidence="10">
    <location>
        <begin position="669"/>
        <end position="705"/>
    </location>
</feature>
<dbReference type="GO" id="GO:0042276">
    <property type="term" value="P:error-prone translesion synthesis"/>
    <property type="evidence" value="ECO:0007669"/>
    <property type="project" value="TreeGrafter"/>
</dbReference>
<evidence type="ECO:0000256" key="3">
    <source>
        <dbReference type="ARBA" id="ARBA00022723"/>
    </source>
</evidence>
<keyword evidence="14" id="KW-1185">Reference proteome</keyword>
<dbReference type="AlphaFoldDB" id="A0A9P4P8G1"/>
<dbReference type="InterPro" id="IPR052230">
    <property type="entry name" value="DNA_polymerase_eta"/>
</dbReference>
<dbReference type="GO" id="GO:0003684">
    <property type="term" value="F:damaged DNA binding"/>
    <property type="evidence" value="ECO:0007669"/>
    <property type="project" value="InterPro"/>
</dbReference>
<keyword evidence="6" id="KW-0862">Zinc</keyword>
<dbReference type="SUPFAM" id="SSF56672">
    <property type="entry name" value="DNA/RNA polymerases"/>
    <property type="match status" value="1"/>
</dbReference>
<evidence type="ECO:0000313" key="14">
    <source>
        <dbReference type="Proteomes" id="UP000799764"/>
    </source>
</evidence>
<dbReference type="EMBL" id="MU001512">
    <property type="protein sequence ID" value="KAF2438464.1"/>
    <property type="molecule type" value="Genomic_DNA"/>
</dbReference>
<keyword evidence="3" id="KW-0479">Metal-binding</keyword>
<protein>
    <recommendedName>
        <fullName evidence="9">DNA polymerase eta</fullName>
    </recommendedName>
</protein>
<organism evidence="13 14">
    <name type="scientific">Karstenula rhodostoma CBS 690.94</name>
    <dbReference type="NCBI Taxonomy" id="1392251"/>
    <lineage>
        <taxon>Eukaryota</taxon>
        <taxon>Fungi</taxon>
        <taxon>Dikarya</taxon>
        <taxon>Ascomycota</taxon>
        <taxon>Pezizomycotina</taxon>
        <taxon>Dothideomycetes</taxon>
        <taxon>Pleosporomycetidae</taxon>
        <taxon>Pleosporales</taxon>
        <taxon>Massarineae</taxon>
        <taxon>Didymosphaeriaceae</taxon>
        <taxon>Karstenula</taxon>
    </lineage>
</organism>
<feature type="region of interest" description="Disordered" evidence="10">
    <location>
        <begin position="497"/>
        <end position="530"/>
    </location>
</feature>
<feature type="domain" description="UmuC" evidence="11">
    <location>
        <begin position="47"/>
        <end position="309"/>
    </location>
</feature>
<keyword evidence="8" id="KW-0539">Nucleus</keyword>
<evidence type="ECO:0000256" key="7">
    <source>
        <dbReference type="ARBA" id="ARBA00023204"/>
    </source>
</evidence>
<dbReference type="InterPro" id="IPR041298">
    <property type="entry name" value="UBZ3"/>
</dbReference>
<dbReference type="PROSITE" id="PS51907">
    <property type="entry name" value="ZF_UBZ3"/>
    <property type="match status" value="1"/>
</dbReference>
<dbReference type="Gene3D" id="1.10.150.20">
    <property type="entry name" value="5' to 3' exonuclease, C-terminal subdomain"/>
    <property type="match status" value="1"/>
</dbReference>
<evidence type="ECO:0000256" key="8">
    <source>
        <dbReference type="ARBA" id="ARBA00023242"/>
    </source>
</evidence>
<dbReference type="Pfam" id="PF00817">
    <property type="entry name" value="IMS"/>
    <property type="match status" value="1"/>
</dbReference>
<dbReference type="Pfam" id="PF11799">
    <property type="entry name" value="IMS_C"/>
    <property type="match status" value="1"/>
</dbReference>
<proteinExistence type="predicted"/>
<dbReference type="InterPro" id="IPR001126">
    <property type="entry name" value="UmuC"/>
</dbReference>
<evidence type="ECO:0000256" key="1">
    <source>
        <dbReference type="ARBA" id="ARBA00004123"/>
    </source>
</evidence>
<evidence type="ECO:0000313" key="13">
    <source>
        <dbReference type="EMBL" id="KAF2438464.1"/>
    </source>
</evidence>
<feature type="compositionally biased region" description="Acidic residues" evidence="10">
    <location>
        <begin position="551"/>
        <end position="562"/>
    </location>
</feature>
<dbReference type="GO" id="GO:0007064">
    <property type="term" value="P:mitotic sister chromatid cohesion"/>
    <property type="evidence" value="ECO:0007669"/>
    <property type="project" value="UniProtKB-ARBA"/>
</dbReference>
<dbReference type="FunFam" id="3.40.1170.60:FF:000008">
    <property type="entry name" value="DNA polymerase eta subunit"/>
    <property type="match status" value="1"/>
</dbReference>
<feature type="compositionally biased region" description="Basic and acidic residues" evidence="10">
    <location>
        <begin position="609"/>
        <end position="621"/>
    </location>
</feature>
<dbReference type="InterPro" id="IPR043128">
    <property type="entry name" value="Rev_trsase/Diguanyl_cyclase"/>
</dbReference>
<evidence type="ECO:0000259" key="11">
    <source>
        <dbReference type="PROSITE" id="PS50173"/>
    </source>
</evidence>
<dbReference type="Gene3D" id="3.40.1170.60">
    <property type="match status" value="1"/>
</dbReference>
<evidence type="ECO:0000256" key="9">
    <source>
        <dbReference type="ARBA" id="ARBA00044975"/>
    </source>
</evidence>
<dbReference type="GO" id="GO:0009314">
    <property type="term" value="P:response to radiation"/>
    <property type="evidence" value="ECO:0007669"/>
    <property type="project" value="TreeGrafter"/>
</dbReference>
<dbReference type="GO" id="GO:0005657">
    <property type="term" value="C:replication fork"/>
    <property type="evidence" value="ECO:0007669"/>
    <property type="project" value="UniProtKB-ARBA"/>
</dbReference>
<feature type="compositionally biased region" description="Low complexity" evidence="10">
    <location>
        <begin position="497"/>
        <end position="506"/>
    </location>
</feature>
<dbReference type="OrthoDB" id="5723at2759"/>
<dbReference type="PANTHER" id="PTHR45873:SF1">
    <property type="entry name" value="DNA POLYMERASE ETA"/>
    <property type="match status" value="1"/>
</dbReference>
<dbReference type="GO" id="GO:0003887">
    <property type="term" value="F:DNA-directed DNA polymerase activity"/>
    <property type="evidence" value="ECO:0007669"/>
    <property type="project" value="TreeGrafter"/>
</dbReference>
<keyword evidence="7" id="KW-0234">DNA repair</keyword>
<dbReference type="Proteomes" id="UP000799764">
    <property type="component" value="Unassembled WGS sequence"/>
</dbReference>
<dbReference type="Gene3D" id="3.30.1490.100">
    <property type="entry name" value="DNA polymerase, Y-family, little finger domain"/>
    <property type="match status" value="1"/>
</dbReference>
<dbReference type="Pfam" id="PF18439">
    <property type="entry name" value="zf_UBZ"/>
    <property type="match status" value="1"/>
</dbReference>
<dbReference type="FunFam" id="3.30.1490.100:FF:000009">
    <property type="entry name" value="DNA polymerase eta subunit"/>
    <property type="match status" value="1"/>
</dbReference>
<dbReference type="GO" id="GO:0035861">
    <property type="term" value="C:site of double-strand break"/>
    <property type="evidence" value="ECO:0007669"/>
    <property type="project" value="TreeGrafter"/>
</dbReference>
<gene>
    <name evidence="13" type="ORF">P171DRAFT_161374</name>
</gene>
<keyword evidence="4" id="KW-0227">DNA damage</keyword>
<comment type="caution">
    <text evidence="13">The sequence shown here is derived from an EMBL/GenBank/DDBJ whole genome shotgun (WGS) entry which is preliminary data.</text>
</comment>
<dbReference type="FunFam" id="1.10.150.20:FF:000014">
    <property type="entry name" value="Polymerase (DNA directed), eta"/>
    <property type="match status" value="1"/>
</dbReference>